<evidence type="ECO:0000313" key="6">
    <source>
        <dbReference type="EMBL" id="TDD48289.1"/>
    </source>
</evidence>
<dbReference type="PRINTS" id="PR00463">
    <property type="entry name" value="EP450I"/>
</dbReference>
<dbReference type="InterPro" id="IPR001128">
    <property type="entry name" value="Cyt_P450"/>
</dbReference>
<dbReference type="OrthoDB" id="7376058at2"/>
<comment type="cofactor">
    <cofactor evidence="1 3">
        <name>heme</name>
        <dbReference type="ChEBI" id="CHEBI:30413"/>
    </cofactor>
</comment>
<dbReference type="GO" id="GO:0005506">
    <property type="term" value="F:iron ion binding"/>
    <property type="evidence" value="ECO:0007669"/>
    <property type="project" value="InterPro"/>
</dbReference>
<dbReference type="AlphaFoldDB" id="A0A4R4YVD6"/>
<dbReference type="GO" id="GO:0004497">
    <property type="term" value="F:monooxygenase activity"/>
    <property type="evidence" value="ECO:0007669"/>
    <property type="project" value="UniProtKB-KW"/>
</dbReference>
<dbReference type="InterPro" id="IPR050121">
    <property type="entry name" value="Cytochrome_P450_monoxygenase"/>
</dbReference>
<feature type="binding site" description="axial binding residue" evidence="3">
    <location>
        <position position="388"/>
    </location>
    <ligand>
        <name>heme</name>
        <dbReference type="ChEBI" id="CHEBI:30413"/>
    </ligand>
    <ligandPart>
        <name>Fe</name>
        <dbReference type="ChEBI" id="CHEBI:18248"/>
    </ligandPart>
</feature>
<keyword evidence="3 4" id="KW-0408">Iron</keyword>
<evidence type="ECO:0000256" key="3">
    <source>
        <dbReference type="PIRSR" id="PIRSR602401-1"/>
    </source>
</evidence>
<evidence type="ECO:0000256" key="4">
    <source>
        <dbReference type="RuleBase" id="RU000461"/>
    </source>
</evidence>
<dbReference type="PROSITE" id="PS00086">
    <property type="entry name" value="CYTOCHROME_P450"/>
    <property type="match status" value="1"/>
</dbReference>
<comment type="similarity">
    <text evidence="2 4">Belongs to the cytochrome P450 family.</text>
</comment>
<keyword evidence="3 4" id="KW-0479">Metal-binding</keyword>
<gene>
    <name evidence="6" type="ORF">E1263_33560</name>
</gene>
<dbReference type="InterPro" id="IPR036396">
    <property type="entry name" value="Cyt_P450_sf"/>
</dbReference>
<evidence type="ECO:0000313" key="7">
    <source>
        <dbReference type="Proteomes" id="UP000295124"/>
    </source>
</evidence>
<dbReference type="CDD" id="cd11053">
    <property type="entry name" value="CYP110-like"/>
    <property type="match status" value="1"/>
</dbReference>
<proteinExistence type="inferred from homology"/>
<dbReference type="PRINTS" id="PR00385">
    <property type="entry name" value="P450"/>
</dbReference>
<dbReference type="EMBL" id="SMKX01000142">
    <property type="protein sequence ID" value="TDD48289.1"/>
    <property type="molecule type" value="Genomic_DNA"/>
</dbReference>
<feature type="region of interest" description="Disordered" evidence="5">
    <location>
        <begin position="1"/>
        <end position="23"/>
    </location>
</feature>
<dbReference type="PANTHER" id="PTHR24305:SF166">
    <property type="entry name" value="CYTOCHROME P450 12A4, MITOCHONDRIAL-RELATED"/>
    <property type="match status" value="1"/>
</dbReference>
<evidence type="ECO:0000256" key="2">
    <source>
        <dbReference type="ARBA" id="ARBA00010617"/>
    </source>
</evidence>
<dbReference type="PANTHER" id="PTHR24305">
    <property type="entry name" value="CYTOCHROME P450"/>
    <property type="match status" value="1"/>
</dbReference>
<comment type="caution">
    <text evidence="6">The sequence shown here is derived from an EMBL/GenBank/DDBJ whole genome shotgun (WGS) entry which is preliminary data.</text>
</comment>
<accession>A0A4R4YVD6</accession>
<dbReference type="InterPro" id="IPR002401">
    <property type="entry name" value="Cyt_P450_E_grp-I"/>
</dbReference>
<evidence type="ECO:0000256" key="5">
    <source>
        <dbReference type="SAM" id="MobiDB-lite"/>
    </source>
</evidence>
<dbReference type="GO" id="GO:0020037">
    <property type="term" value="F:heme binding"/>
    <property type="evidence" value="ECO:0007669"/>
    <property type="project" value="InterPro"/>
</dbReference>
<dbReference type="RefSeq" id="WP_132174794.1">
    <property type="nucleotide sequence ID" value="NZ_SMKX01000142.1"/>
</dbReference>
<keyword evidence="4" id="KW-0503">Monooxygenase</keyword>
<dbReference type="InterPro" id="IPR017972">
    <property type="entry name" value="Cyt_P450_CS"/>
</dbReference>
<reference evidence="6 7" key="1">
    <citation type="submission" date="2019-03" db="EMBL/GenBank/DDBJ databases">
        <title>Draft genome sequences of novel Actinobacteria.</title>
        <authorList>
            <person name="Sahin N."/>
            <person name="Ay H."/>
            <person name="Saygin H."/>
        </authorList>
    </citation>
    <scope>NUCLEOTIDE SEQUENCE [LARGE SCALE GENOMIC DNA]</scope>
    <source>
        <strain evidence="6 7">JCM 13523</strain>
    </source>
</reference>
<dbReference type="Gene3D" id="1.10.630.10">
    <property type="entry name" value="Cytochrome P450"/>
    <property type="match status" value="1"/>
</dbReference>
<evidence type="ECO:0000256" key="1">
    <source>
        <dbReference type="ARBA" id="ARBA00001971"/>
    </source>
</evidence>
<dbReference type="Pfam" id="PF00067">
    <property type="entry name" value="p450"/>
    <property type="match status" value="1"/>
</dbReference>
<dbReference type="Proteomes" id="UP000295124">
    <property type="component" value="Unassembled WGS sequence"/>
</dbReference>
<keyword evidence="4" id="KW-0560">Oxidoreductase</keyword>
<keyword evidence="3 4" id="KW-0349">Heme</keyword>
<keyword evidence="7" id="KW-1185">Reference proteome</keyword>
<name>A0A4R4YVD6_9ACTN</name>
<protein>
    <submittedName>
        <fullName evidence="6">Cytochrome P450</fullName>
    </submittedName>
</protein>
<organism evidence="6 7">
    <name type="scientific">Kribbella antibiotica</name>
    <dbReference type="NCBI Taxonomy" id="190195"/>
    <lineage>
        <taxon>Bacteria</taxon>
        <taxon>Bacillati</taxon>
        <taxon>Actinomycetota</taxon>
        <taxon>Actinomycetes</taxon>
        <taxon>Propionibacteriales</taxon>
        <taxon>Kribbellaceae</taxon>
        <taxon>Kribbella</taxon>
    </lineage>
</organism>
<dbReference type="SUPFAM" id="SSF48264">
    <property type="entry name" value="Cytochrome P450"/>
    <property type="match status" value="1"/>
</dbReference>
<dbReference type="GO" id="GO:0016705">
    <property type="term" value="F:oxidoreductase activity, acting on paired donors, with incorporation or reduction of molecular oxygen"/>
    <property type="evidence" value="ECO:0007669"/>
    <property type="project" value="InterPro"/>
</dbReference>
<sequence>MAPTPLLGSRTLDRQTARTLPPGPRLPTLVQSLLFATNRKTYFPRWREKYGDVFTIRLVPSSRVCVVLSRPDHIREVFGGSPAVMHAGEGNTALEPAMGSSSLLLLDDEDHVRMRKQLMPAFSGQALRGYADMVHELAVAEIATWPIDTPFKMHERMRNLTLEIILQVIFGVTDVDRLNTLRPLMDKIVSVSPVIMLGGFYPPLLRIPPWRSFLKAQQQVDNILYDEIARRRGNLAGRNDVLTRLLSAGEWTDVELRDQLVTLLLAGHETTATALAWAFHELARRPEDQQFGQNAADHNADGELEAIVKESLRLHPVVYQVGRRLTETTDIAGYRLPRGTTILAAIGLVHRDPEHFPAPRDFRPRRFLSDDPPAPGTWMPFGGGARRCIGAGFSLMEGTEILRATLSAYNLHAPDPTPEPAQAKNVTLVPKHGARVTVTRR</sequence>